<keyword evidence="6 12" id="KW-0812">Transmembrane</keyword>
<gene>
    <name evidence="12 14" type="primary">nhaA</name>
    <name evidence="14" type="ORF">E1269_03390</name>
</gene>
<feature type="domain" description="Thioredoxin" evidence="13">
    <location>
        <begin position="425"/>
        <end position="620"/>
    </location>
</feature>
<comment type="function">
    <text evidence="12">Na(+)/H(+) antiporter that extrudes sodium in exchange for external protons.</text>
</comment>
<evidence type="ECO:0000256" key="11">
    <source>
        <dbReference type="ARBA" id="ARBA00023201"/>
    </source>
</evidence>
<sequence>MAQAFQAPRRTAWVRNLARPTRRFITTEVGSAVVLLGAVLLALAWANSPWGRTYEDVWATELSIRLGAAEVSEDLRGWVNDGLMALFFFVIGLEIRRELDMGELRDRRRVAVPVVAALGGMLVPALIYLSFNVGTEAAHGWGIVMATDTAFALGVLALVGRRCPPRLRVFLLTLVVVDDVGALTVIALAYTDDLALVPLALAVGVFGVVVAFRAAGITHGAIYFGLGVILWVGLLESGVHATIAGVAMGLVATAYPPSRSALQQASSLWRSFREQPTSGLARSAGRGLRTAISPNERMQEIYHPATSYLIVPLFAVANAGVELDRDMVEHAATSPITVGIIVALVIGKLIGITGASWLATRRSLGGFPLTAPWRPLFGTAAVAGIGFTVSLFIAEISFDGRALEEAKLGIFAASVLATGLGWLIFRVIVRLPQQDASAAAGQAPALIDLSDPVDPKIDHIRGPADAPVTLVEYGDFECPYCGQAEPAIRTLLSEFGADLRFVFRHLPLEDVHENAQRAAEVSEIAAAHGKFWEMHDLLFGHQDALTAQDLVEHASKLGLDPELVAEQLRKRKYWPRVTRDIDGADQSGVAGTPTFFVNGRRHHGAYDIDTLAGLVRAALTQQPTSS</sequence>
<feature type="transmembrane region" description="Helical" evidence="12">
    <location>
        <begin position="111"/>
        <end position="131"/>
    </location>
</feature>
<organism evidence="14 15">
    <name type="scientific">Jiangella asiatica</name>
    <dbReference type="NCBI Taxonomy" id="2530372"/>
    <lineage>
        <taxon>Bacteria</taxon>
        <taxon>Bacillati</taxon>
        <taxon>Actinomycetota</taxon>
        <taxon>Actinomycetes</taxon>
        <taxon>Jiangellales</taxon>
        <taxon>Jiangellaceae</taxon>
        <taxon>Jiangella</taxon>
    </lineage>
</organism>
<feature type="transmembrane region" description="Helical" evidence="12">
    <location>
        <begin position="301"/>
        <end position="321"/>
    </location>
</feature>
<feature type="transmembrane region" description="Helical" evidence="12">
    <location>
        <begin position="222"/>
        <end position="255"/>
    </location>
</feature>
<dbReference type="RefSeq" id="WP_131891209.1">
    <property type="nucleotide sequence ID" value="NZ_SMKZ01000003.1"/>
</dbReference>
<keyword evidence="10 12" id="KW-0472">Membrane</keyword>
<comment type="catalytic activity">
    <reaction evidence="12">
        <text>Na(+)(in) + 2 H(+)(out) = Na(+)(out) + 2 H(+)(in)</text>
        <dbReference type="Rhea" id="RHEA:29251"/>
        <dbReference type="ChEBI" id="CHEBI:15378"/>
        <dbReference type="ChEBI" id="CHEBI:29101"/>
    </reaction>
</comment>
<keyword evidence="7 12" id="KW-1133">Transmembrane helix</keyword>
<feature type="transmembrane region" description="Helical" evidence="12">
    <location>
        <begin position="82"/>
        <end position="99"/>
    </location>
</feature>
<dbReference type="SUPFAM" id="SSF52833">
    <property type="entry name" value="Thioredoxin-like"/>
    <property type="match status" value="1"/>
</dbReference>
<evidence type="ECO:0000256" key="2">
    <source>
        <dbReference type="ARBA" id="ARBA00007006"/>
    </source>
</evidence>
<proteinExistence type="inferred from homology"/>
<evidence type="ECO:0000256" key="9">
    <source>
        <dbReference type="ARBA" id="ARBA00023065"/>
    </source>
</evidence>
<evidence type="ECO:0000256" key="1">
    <source>
        <dbReference type="ARBA" id="ARBA00004429"/>
    </source>
</evidence>
<keyword evidence="5 12" id="KW-1003">Cell membrane</keyword>
<evidence type="ECO:0000259" key="13">
    <source>
        <dbReference type="PROSITE" id="PS51352"/>
    </source>
</evidence>
<feature type="transmembrane region" description="Helical" evidence="12">
    <location>
        <begin position="196"/>
        <end position="215"/>
    </location>
</feature>
<keyword evidence="11 12" id="KW-0739">Sodium transport</keyword>
<dbReference type="InParanoid" id="A0A4R5DPT2"/>
<dbReference type="InterPro" id="IPR012336">
    <property type="entry name" value="Thioredoxin-like_fold"/>
</dbReference>
<evidence type="ECO:0000256" key="6">
    <source>
        <dbReference type="ARBA" id="ARBA00022692"/>
    </source>
</evidence>
<evidence type="ECO:0000313" key="14">
    <source>
        <dbReference type="EMBL" id="TDE14214.1"/>
    </source>
</evidence>
<dbReference type="PROSITE" id="PS51352">
    <property type="entry name" value="THIOREDOXIN_2"/>
    <property type="match status" value="1"/>
</dbReference>
<feature type="transmembrane region" description="Helical" evidence="12">
    <location>
        <begin position="170"/>
        <end position="190"/>
    </location>
</feature>
<dbReference type="PANTHER" id="PTHR30341:SF0">
    <property type="entry name" value="NA(+)_H(+) ANTIPORTER NHAA"/>
    <property type="match status" value="1"/>
</dbReference>
<dbReference type="EMBL" id="SMKZ01000003">
    <property type="protein sequence ID" value="TDE14214.1"/>
    <property type="molecule type" value="Genomic_DNA"/>
</dbReference>
<evidence type="ECO:0000256" key="7">
    <source>
        <dbReference type="ARBA" id="ARBA00022989"/>
    </source>
</evidence>
<dbReference type="Gene3D" id="3.40.30.10">
    <property type="entry name" value="Glutaredoxin"/>
    <property type="match status" value="1"/>
</dbReference>
<dbReference type="OrthoDB" id="117402at2"/>
<feature type="transmembrane region" description="Helical" evidence="12">
    <location>
        <begin position="377"/>
        <end position="396"/>
    </location>
</feature>
<dbReference type="Pfam" id="PF13462">
    <property type="entry name" value="Thioredoxin_4"/>
    <property type="match status" value="1"/>
</dbReference>
<evidence type="ECO:0000256" key="4">
    <source>
        <dbReference type="ARBA" id="ARBA00022449"/>
    </source>
</evidence>
<dbReference type="PANTHER" id="PTHR30341">
    <property type="entry name" value="SODIUM ION/PROTON ANTIPORTER NHAA-RELATED"/>
    <property type="match status" value="1"/>
</dbReference>
<keyword evidence="9 12" id="KW-0406">Ion transport</keyword>
<name>A0A4R5DPT2_9ACTN</name>
<evidence type="ECO:0000256" key="3">
    <source>
        <dbReference type="ARBA" id="ARBA00022448"/>
    </source>
</evidence>
<dbReference type="GO" id="GO:0006885">
    <property type="term" value="P:regulation of pH"/>
    <property type="evidence" value="ECO:0007669"/>
    <property type="project" value="UniProtKB-UniRule"/>
</dbReference>
<keyword evidence="8 12" id="KW-0915">Sodium</keyword>
<dbReference type="NCBIfam" id="TIGR00773">
    <property type="entry name" value="NhaA"/>
    <property type="match status" value="1"/>
</dbReference>
<dbReference type="Gene3D" id="1.20.1530.10">
    <property type="entry name" value="Na+/H+ antiporter like domain"/>
    <property type="match status" value="1"/>
</dbReference>
<comment type="similarity">
    <text evidence="12">Belongs to the NhaA Na(+)/H(+) (TC 2.A.33) antiporter family.</text>
</comment>
<protein>
    <recommendedName>
        <fullName evidence="12">Na(+)/H(+) antiporter NhaA</fullName>
    </recommendedName>
    <alternativeName>
        <fullName evidence="12">Sodium/proton antiporter NhaA</fullName>
    </alternativeName>
</protein>
<keyword evidence="4 12" id="KW-0050">Antiport</keyword>
<feature type="transmembrane region" description="Helical" evidence="12">
    <location>
        <begin position="408"/>
        <end position="429"/>
    </location>
</feature>
<feature type="transmembrane region" description="Helical" evidence="12">
    <location>
        <begin position="137"/>
        <end position="158"/>
    </location>
</feature>
<dbReference type="GO" id="GO:0015385">
    <property type="term" value="F:sodium:proton antiporter activity"/>
    <property type="evidence" value="ECO:0007669"/>
    <property type="project" value="UniProtKB-UniRule"/>
</dbReference>
<comment type="caution">
    <text evidence="14">The sequence shown here is derived from an EMBL/GenBank/DDBJ whole genome shotgun (WGS) entry which is preliminary data.</text>
</comment>
<evidence type="ECO:0000313" key="15">
    <source>
        <dbReference type="Proteomes" id="UP000294739"/>
    </source>
</evidence>
<evidence type="ECO:0000256" key="5">
    <source>
        <dbReference type="ARBA" id="ARBA00022475"/>
    </source>
</evidence>
<evidence type="ECO:0000256" key="8">
    <source>
        <dbReference type="ARBA" id="ARBA00023053"/>
    </source>
</evidence>
<dbReference type="InterPro" id="IPR023171">
    <property type="entry name" value="Na/H_antiporter_dom_sf"/>
</dbReference>
<feature type="transmembrane region" description="Helical" evidence="12">
    <location>
        <begin position="333"/>
        <end position="357"/>
    </location>
</feature>
<keyword evidence="15" id="KW-1185">Reference proteome</keyword>
<comment type="subcellular location">
    <subcellularLocation>
        <location evidence="1">Cell inner membrane</location>
        <topology evidence="1">Multi-pass membrane protein</topology>
    </subcellularLocation>
    <subcellularLocation>
        <location evidence="12">Cell membrane</location>
        <topology evidence="12">Multi-pass membrane protein</topology>
    </subcellularLocation>
</comment>
<dbReference type="Pfam" id="PF06965">
    <property type="entry name" value="Na_H_antiport_1"/>
    <property type="match status" value="1"/>
</dbReference>
<evidence type="ECO:0000256" key="10">
    <source>
        <dbReference type="ARBA" id="ARBA00023136"/>
    </source>
</evidence>
<dbReference type="HAMAP" id="MF_01844">
    <property type="entry name" value="NhaA"/>
    <property type="match status" value="1"/>
</dbReference>
<dbReference type="GO" id="GO:0005886">
    <property type="term" value="C:plasma membrane"/>
    <property type="evidence" value="ECO:0007669"/>
    <property type="project" value="UniProtKB-SubCell"/>
</dbReference>
<reference evidence="14 15" key="1">
    <citation type="submission" date="2019-03" db="EMBL/GenBank/DDBJ databases">
        <title>Draft genome sequences of novel Actinobacteria.</title>
        <authorList>
            <person name="Sahin N."/>
            <person name="Ay H."/>
            <person name="Saygin H."/>
        </authorList>
    </citation>
    <scope>NUCLEOTIDE SEQUENCE [LARGE SCALE GENOMIC DNA]</scope>
    <source>
        <strain evidence="14 15">5K138</strain>
    </source>
</reference>
<evidence type="ECO:0000256" key="12">
    <source>
        <dbReference type="HAMAP-Rule" id="MF_01844"/>
    </source>
</evidence>
<dbReference type="InterPro" id="IPR013766">
    <property type="entry name" value="Thioredoxin_domain"/>
</dbReference>
<dbReference type="AlphaFoldDB" id="A0A4R5DPT2"/>
<dbReference type="InterPro" id="IPR004670">
    <property type="entry name" value="NhaA"/>
</dbReference>
<feature type="transmembrane region" description="Helical" evidence="12">
    <location>
        <begin position="24"/>
        <end position="46"/>
    </location>
</feature>
<dbReference type="InterPro" id="IPR036249">
    <property type="entry name" value="Thioredoxin-like_sf"/>
</dbReference>
<keyword evidence="3 12" id="KW-0813">Transport</keyword>
<accession>A0A4R5DPT2</accession>
<comment type="similarity">
    <text evidence="2">In the N-terminal section; belongs to the NhaA Na(+)/H(+) (TC 2.A.33) antiporter family.</text>
</comment>
<dbReference type="Proteomes" id="UP000294739">
    <property type="component" value="Unassembled WGS sequence"/>
</dbReference>